<feature type="domain" description="CusB-like beta-barrel" evidence="4">
    <location>
        <begin position="124"/>
        <end position="192"/>
    </location>
</feature>
<dbReference type="SUPFAM" id="SSF111369">
    <property type="entry name" value="HlyD-like secretion proteins"/>
    <property type="match status" value="1"/>
</dbReference>
<dbReference type="Pfam" id="PF25954">
    <property type="entry name" value="Beta-barrel_RND_2"/>
    <property type="match status" value="1"/>
</dbReference>
<name>S9QVB3_9RHOB</name>
<dbReference type="eggNOG" id="COG0845">
    <property type="taxonomic scope" value="Bacteria"/>
</dbReference>
<keyword evidence="2" id="KW-0175">Coiled coil</keyword>
<dbReference type="NCBIfam" id="TIGR01730">
    <property type="entry name" value="RND_mfp"/>
    <property type="match status" value="1"/>
</dbReference>
<reference evidence="6" key="1">
    <citation type="journal article" date="2014" name="Stand. Genomic Sci.">
        <title>Genome sequence of the exopolysaccharide-producing Salipiger mucosus type strain (DSM 16094(T)), a moderately halophilic member of the Roseobacter clade.</title>
        <authorList>
            <person name="Riedel T."/>
            <person name="Spring S."/>
            <person name="Fiebig A."/>
            <person name="Petersen J."/>
            <person name="Kyrpides N.C."/>
            <person name="Goker M."/>
            <person name="Klenk H.P."/>
        </authorList>
    </citation>
    <scope>NUCLEOTIDE SEQUENCE [LARGE SCALE GENOMIC DNA]</scope>
    <source>
        <strain evidence="6">DSM 16094</strain>
    </source>
</reference>
<evidence type="ECO:0000256" key="1">
    <source>
        <dbReference type="ARBA" id="ARBA00009477"/>
    </source>
</evidence>
<dbReference type="Gene3D" id="2.40.30.170">
    <property type="match status" value="1"/>
</dbReference>
<dbReference type="InterPro" id="IPR006143">
    <property type="entry name" value="RND_pump_MFP"/>
</dbReference>
<dbReference type="Gene3D" id="2.40.420.20">
    <property type="match status" value="1"/>
</dbReference>
<dbReference type="Proteomes" id="UP000015347">
    <property type="component" value="Unassembled WGS sequence"/>
</dbReference>
<comment type="caution">
    <text evidence="5">The sequence shown here is derived from an EMBL/GenBank/DDBJ whole genome shotgun (WGS) entry which is preliminary data.</text>
</comment>
<proteinExistence type="inferred from homology"/>
<comment type="similarity">
    <text evidence="1">Belongs to the membrane fusion protein (MFP) (TC 8.A.1) family.</text>
</comment>
<evidence type="ECO:0000256" key="3">
    <source>
        <dbReference type="SAM" id="MobiDB-lite"/>
    </source>
</evidence>
<feature type="compositionally biased region" description="Basic and acidic residues" evidence="3">
    <location>
        <begin position="262"/>
        <end position="275"/>
    </location>
</feature>
<gene>
    <name evidence="5" type="ORF">Salmuc_02146</name>
</gene>
<dbReference type="HOGENOM" id="CLU_018816_0_0_5"/>
<dbReference type="GO" id="GO:1990281">
    <property type="term" value="C:efflux pump complex"/>
    <property type="evidence" value="ECO:0007669"/>
    <property type="project" value="TreeGrafter"/>
</dbReference>
<dbReference type="AlphaFoldDB" id="S9QVB3"/>
<evidence type="ECO:0000313" key="6">
    <source>
        <dbReference type="Proteomes" id="UP000015347"/>
    </source>
</evidence>
<feature type="region of interest" description="Disordered" evidence="3">
    <location>
        <begin position="262"/>
        <end position="283"/>
    </location>
</feature>
<evidence type="ECO:0000313" key="5">
    <source>
        <dbReference type="EMBL" id="EPX83538.1"/>
    </source>
</evidence>
<evidence type="ECO:0000256" key="2">
    <source>
        <dbReference type="SAM" id="Coils"/>
    </source>
</evidence>
<evidence type="ECO:0000259" key="4">
    <source>
        <dbReference type="Pfam" id="PF25954"/>
    </source>
</evidence>
<sequence length="283" mass="29960">MAHVAVRKGADLAAGQEIARLVDRDLEAALQQASEELNRAQREFDNARSLFDRGVATADRVSDARAGLASAEAQVARAEENLDNAVIRAPFAGRLDALDLDEGEFVQAGTEIGTVLDTDPLEIAIQVPQQSVARISEGQAAQVAFITGEQRTGEVVFVGADADPETRTFKTEIRVPNPENDLASGLSAQVRIPTGTLQAHFVSPAVLSLGTDGTLGVKTVTPDDEVVFHPVSVERTQVDGVWVSGLPENADIITIGQGFVRDGEIVDPSPEKSESEQGTGGQQ</sequence>
<dbReference type="PANTHER" id="PTHR30469">
    <property type="entry name" value="MULTIDRUG RESISTANCE PROTEIN MDTA"/>
    <property type="match status" value="1"/>
</dbReference>
<dbReference type="Gene3D" id="1.10.287.470">
    <property type="entry name" value="Helix hairpin bin"/>
    <property type="match status" value="1"/>
</dbReference>
<dbReference type="EMBL" id="APVH01000015">
    <property type="protein sequence ID" value="EPX83538.1"/>
    <property type="molecule type" value="Genomic_DNA"/>
</dbReference>
<protein>
    <recommendedName>
        <fullName evidence="4">CusB-like beta-barrel domain-containing protein</fullName>
    </recommendedName>
</protein>
<dbReference type="STRING" id="1123237.Salmuc_02146"/>
<dbReference type="Gene3D" id="2.40.50.100">
    <property type="match status" value="1"/>
</dbReference>
<dbReference type="PANTHER" id="PTHR30469:SF29">
    <property type="entry name" value="BLR2860 PROTEIN"/>
    <property type="match status" value="1"/>
</dbReference>
<keyword evidence="6" id="KW-1185">Reference proteome</keyword>
<feature type="coiled-coil region" evidence="2">
    <location>
        <begin position="23"/>
        <end position="88"/>
    </location>
</feature>
<accession>S9QVB3</accession>
<organism evidence="5 6">
    <name type="scientific">Salipiger mucosus DSM 16094</name>
    <dbReference type="NCBI Taxonomy" id="1123237"/>
    <lineage>
        <taxon>Bacteria</taxon>
        <taxon>Pseudomonadati</taxon>
        <taxon>Pseudomonadota</taxon>
        <taxon>Alphaproteobacteria</taxon>
        <taxon>Rhodobacterales</taxon>
        <taxon>Roseobacteraceae</taxon>
        <taxon>Salipiger</taxon>
    </lineage>
</organism>
<dbReference type="GO" id="GO:0015562">
    <property type="term" value="F:efflux transmembrane transporter activity"/>
    <property type="evidence" value="ECO:0007669"/>
    <property type="project" value="TreeGrafter"/>
</dbReference>
<dbReference type="InterPro" id="IPR058792">
    <property type="entry name" value="Beta-barrel_RND_2"/>
</dbReference>